<name>A0A0D2A9A5_9EURO</name>
<dbReference type="Pfam" id="PF13975">
    <property type="entry name" value="gag-asp_proteas"/>
    <property type="match status" value="1"/>
</dbReference>
<evidence type="ECO:0008006" key="4">
    <source>
        <dbReference type="Google" id="ProtNLM"/>
    </source>
</evidence>
<dbReference type="VEuPathDB" id="FungiDB:PV08_01942"/>
<proteinExistence type="predicted"/>
<gene>
    <name evidence="2" type="ORF">PV08_01942</name>
</gene>
<dbReference type="RefSeq" id="XP_016241578.1">
    <property type="nucleotide sequence ID" value="XM_016376302.1"/>
</dbReference>
<evidence type="ECO:0000313" key="2">
    <source>
        <dbReference type="EMBL" id="KIW21362.1"/>
    </source>
</evidence>
<reference evidence="2 3" key="1">
    <citation type="submission" date="2015-01" db="EMBL/GenBank/DDBJ databases">
        <title>The Genome Sequence of Exophiala spinifera CBS89968.</title>
        <authorList>
            <consortium name="The Broad Institute Genomics Platform"/>
            <person name="Cuomo C."/>
            <person name="de Hoog S."/>
            <person name="Gorbushina A."/>
            <person name="Stielow B."/>
            <person name="Teixiera M."/>
            <person name="Abouelleil A."/>
            <person name="Chapman S.B."/>
            <person name="Priest M."/>
            <person name="Young S.K."/>
            <person name="Wortman J."/>
            <person name="Nusbaum C."/>
            <person name="Birren B."/>
        </authorList>
    </citation>
    <scope>NUCLEOTIDE SEQUENCE [LARGE SCALE GENOMIC DNA]</scope>
    <source>
        <strain evidence="2 3">CBS 89968</strain>
    </source>
</reference>
<dbReference type="SUPFAM" id="SSF50630">
    <property type="entry name" value="Acid proteases"/>
    <property type="match status" value="2"/>
</dbReference>
<accession>A0A0D2A9A5</accession>
<dbReference type="CDD" id="cd00303">
    <property type="entry name" value="retropepsin_like"/>
    <property type="match status" value="2"/>
</dbReference>
<dbReference type="InterPro" id="IPR021109">
    <property type="entry name" value="Peptidase_aspartic_dom_sf"/>
</dbReference>
<protein>
    <recommendedName>
        <fullName evidence="4">Peptidase A2 domain-containing protein</fullName>
    </recommendedName>
</protein>
<dbReference type="Gene3D" id="2.40.70.10">
    <property type="entry name" value="Acid Proteases"/>
    <property type="match status" value="2"/>
</dbReference>
<dbReference type="Proteomes" id="UP000053328">
    <property type="component" value="Unassembled WGS sequence"/>
</dbReference>
<dbReference type="EMBL" id="KN847492">
    <property type="protein sequence ID" value="KIW21362.1"/>
    <property type="molecule type" value="Genomic_DNA"/>
</dbReference>
<organism evidence="2 3">
    <name type="scientific">Exophiala spinifera</name>
    <dbReference type="NCBI Taxonomy" id="91928"/>
    <lineage>
        <taxon>Eukaryota</taxon>
        <taxon>Fungi</taxon>
        <taxon>Dikarya</taxon>
        <taxon>Ascomycota</taxon>
        <taxon>Pezizomycotina</taxon>
        <taxon>Eurotiomycetes</taxon>
        <taxon>Chaetothyriomycetidae</taxon>
        <taxon>Chaetothyriales</taxon>
        <taxon>Herpotrichiellaceae</taxon>
        <taxon>Exophiala</taxon>
    </lineage>
</organism>
<dbReference type="OrthoDB" id="6079484at2759"/>
<feature type="region of interest" description="Disordered" evidence="1">
    <location>
        <begin position="52"/>
        <end position="72"/>
    </location>
</feature>
<evidence type="ECO:0000256" key="1">
    <source>
        <dbReference type="SAM" id="MobiDB-lite"/>
    </source>
</evidence>
<dbReference type="AlphaFoldDB" id="A0A0D2A9A5"/>
<dbReference type="GeneID" id="27329025"/>
<keyword evidence="3" id="KW-1185">Reference proteome</keyword>
<dbReference type="STRING" id="91928.A0A0D2A9A5"/>
<feature type="compositionally biased region" description="Polar residues" evidence="1">
    <location>
        <begin position="56"/>
        <end position="71"/>
    </location>
</feature>
<dbReference type="HOGENOM" id="CLU_773946_0_0_1"/>
<evidence type="ECO:0000313" key="3">
    <source>
        <dbReference type="Proteomes" id="UP000053328"/>
    </source>
</evidence>
<sequence>MEYKGVVSLICPLLLEEQSFKITLSGLGPQPQERKERLWTPTELRSWLGQDVPPLMSTQVPPKQRSGNAVPSQVPLRTHVYLELQGQTQTALADTGAQENVMSAGMAKKLGLQVHRDDPSPHQFENARGDPMCTTGYTTVGCQFKDQPENRFPLKFWIMPKLVVPLVVGRRFLEETSCLTTFRHRLKKLKAIGKFTARILHLELPRKRLQCRIDGQMVAANPDTGSDLNLMSGWYARRSNFKMRELEPDHQYVEFADGTTAQLSGVVRVPFYIGSYEETAQLRDFYVLEGLTSDVLLGSDTLEELDAFNSYGDTFFELNEFDARCDFHYIRWVVKSENETLWNTPFSKIEFEALESGK</sequence>
<dbReference type="Pfam" id="PF13650">
    <property type="entry name" value="Asp_protease_2"/>
    <property type="match status" value="1"/>
</dbReference>